<dbReference type="InterPro" id="IPR025110">
    <property type="entry name" value="AMP-bd_C"/>
</dbReference>
<dbReference type="InterPro" id="IPR045851">
    <property type="entry name" value="AMP-bd_C_sf"/>
</dbReference>
<dbReference type="Pfam" id="PF00501">
    <property type="entry name" value="AMP-binding"/>
    <property type="match status" value="1"/>
</dbReference>
<feature type="transmembrane region" description="Helical" evidence="3">
    <location>
        <begin position="124"/>
        <end position="146"/>
    </location>
</feature>
<dbReference type="GO" id="GO:0050218">
    <property type="term" value="F:propionate-CoA ligase activity"/>
    <property type="evidence" value="ECO:0007669"/>
    <property type="project" value="TreeGrafter"/>
</dbReference>
<evidence type="ECO:0000259" key="5">
    <source>
        <dbReference type="Pfam" id="PF13193"/>
    </source>
</evidence>
<dbReference type="PANTHER" id="PTHR43347">
    <property type="entry name" value="ACYL-COA SYNTHETASE"/>
    <property type="match status" value="1"/>
</dbReference>
<name>A0A9J6S5K6_KLEPN</name>
<dbReference type="AlphaFoldDB" id="A0A9J6S5K6"/>
<evidence type="ECO:0000259" key="4">
    <source>
        <dbReference type="Pfam" id="PF00501"/>
    </source>
</evidence>
<keyword evidence="3" id="KW-0812">Transmembrane</keyword>
<dbReference type="PANTHER" id="PTHR43347:SF3">
    <property type="entry name" value="ACYL-COA SYNTHETASE SHORT-CHAIN FAMILY MEMBER 3, MITOCHONDRIAL"/>
    <property type="match status" value="1"/>
</dbReference>
<dbReference type="SUPFAM" id="SSF56801">
    <property type="entry name" value="Acetyl-CoA synthetase-like"/>
    <property type="match status" value="1"/>
</dbReference>
<evidence type="ECO:0000259" key="6">
    <source>
        <dbReference type="Pfam" id="PF16177"/>
    </source>
</evidence>
<dbReference type="InterPro" id="IPR000873">
    <property type="entry name" value="AMP-dep_synth/lig_dom"/>
</dbReference>
<evidence type="ECO:0000256" key="3">
    <source>
        <dbReference type="SAM" id="Phobius"/>
    </source>
</evidence>
<comment type="similarity">
    <text evidence="1">Belongs to the ATP-dependent AMP-binding enzyme family.</text>
</comment>
<dbReference type="RefSeq" id="WP_085520017.1">
    <property type="nucleotide sequence ID" value="NZ_JAAFAO010000026.1"/>
</dbReference>
<gene>
    <name evidence="7" type="ORF">GJJ18_23055</name>
</gene>
<dbReference type="Pfam" id="PF16177">
    <property type="entry name" value="ACAS_N"/>
    <property type="match status" value="1"/>
</dbReference>
<keyword evidence="3" id="KW-1133">Transmembrane helix</keyword>
<evidence type="ECO:0000256" key="2">
    <source>
        <dbReference type="ARBA" id="ARBA00022598"/>
    </source>
</evidence>
<evidence type="ECO:0000256" key="1">
    <source>
        <dbReference type="ARBA" id="ARBA00006432"/>
    </source>
</evidence>
<dbReference type="PROSITE" id="PS00455">
    <property type="entry name" value="AMP_BINDING"/>
    <property type="match status" value="1"/>
</dbReference>
<feature type="domain" description="AMP-dependent synthetase/ligase" evidence="4">
    <location>
        <begin position="69"/>
        <end position="418"/>
    </location>
</feature>
<dbReference type="InterPro" id="IPR042099">
    <property type="entry name" value="ANL_N_sf"/>
</dbReference>
<dbReference type="EMBL" id="WJWF01000030">
    <property type="protein sequence ID" value="MRL38306.1"/>
    <property type="molecule type" value="Genomic_DNA"/>
</dbReference>
<dbReference type="Pfam" id="PF13193">
    <property type="entry name" value="AMP-binding_C"/>
    <property type="match status" value="1"/>
</dbReference>
<keyword evidence="2" id="KW-0436">Ligase</keyword>
<accession>A0A9J6S5K6</accession>
<dbReference type="Gene3D" id="3.30.300.30">
    <property type="match status" value="1"/>
</dbReference>
<reference evidence="7" key="1">
    <citation type="submission" date="2019-10" db="EMBL/GenBank/DDBJ databases">
        <title>Molecular typing, antibiotic resistance determination and virulence profiling for 36 multidrug-resistant clinical Klebsiella pneumoniae isolates using second- and third-generation sequencing.</title>
        <authorList>
            <person name="Shelenkov A."/>
            <person name="Mikhaylova Y."/>
            <person name="Yanushevich Y."/>
            <person name="Samoilov A."/>
            <person name="Petrova L."/>
            <person name="Fomina V."/>
            <person name="Gusarov V."/>
            <person name="Zamyatin M."/>
            <person name="Shagin D."/>
        </authorList>
    </citation>
    <scope>NUCLEOTIDE SEQUENCE [LARGE SCALE GENOMIC DNA]</scope>
    <source>
        <strain evidence="7">CriePir115</strain>
    </source>
</reference>
<keyword evidence="3" id="KW-0472">Membrane</keyword>
<organism evidence="7">
    <name type="scientific">Klebsiella pneumoniae</name>
    <dbReference type="NCBI Taxonomy" id="573"/>
    <lineage>
        <taxon>Bacteria</taxon>
        <taxon>Pseudomonadati</taxon>
        <taxon>Pseudomonadota</taxon>
        <taxon>Gammaproteobacteria</taxon>
        <taxon>Enterobacterales</taxon>
        <taxon>Enterobacteriaceae</taxon>
        <taxon>Klebsiella/Raoultella group</taxon>
        <taxon>Klebsiella</taxon>
        <taxon>Klebsiella pneumoniae complex</taxon>
    </lineage>
</organism>
<feature type="domain" description="Acetyl-coenzyme A synthetase N-terminal" evidence="6">
    <location>
        <begin position="19"/>
        <end position="62"/>
    </location>
</feature>
<protein>
    <submittedName>
        <fullName evidence="7">AMP-binding protein</fullName>
    </submittedName>
</protein>
<dbReference type="Gene3D" id="3.40.50.12780">
    <property type="entry name" value="N-terminal domain of ligase-like"/>
    <property type="match status" value="1"/>
</dbReference>
<comment type="caution">
    <text evidence="7">The sequence shown here is derived from an EMBL/GenBank/DDBJ whole genome shotgun (WGS) entry which is preliminary data.</text>
</comment>
<evidence type="ECO:0000313" key="7">
    <source>
        <dbReference type="EMBL" id="MRL38306.1"/>
    </source>
</evidence>
<proteinExistence type="inferred from homology"/>
<dbReference type="InterPro" id="IPR020845">
    <property type="entry name" value="AMP-binding_CS"/>
</dbReference>
<feature type="domain" description="AMP-binding enzyme C-terminal" evidence="5">
    <location>
        <begin position="483"/>
        <end position="562"/>
    </location>
</feature>
<sequence length="575" mass="63251">MRRPSVDRRESAPSPALNSDFWREEADGLYWRRPFDQVVEAVGTTPRCRWFPGGETNLCYNALDRHLPSRGARTAIIHRDFCGQTSRISYQHMWEQVNALSALLCDYGVTRGSRVLICLPATPLVAVAMLACVRLGAIHIVVYSGLTTDVLSQRLDACRPLLILHCSDKRGRSALPDIQAVVQQSAHPVVAIDTAGKQFSASMKAHEGQHVPCCWVESSHPSHLLFTSGTTGKPKGIVRDTGGYAVALLTSMRHLFGIGQDEVFFTTADVGWVTGHSYGVYAPLLAGITTVMCEASAVNAPGKRWWQMVDELGITRLLTIAGAIRLARQQGKPQAALHSLKCLYLAGEPLDSATQQWVSHNLPTPLENHYWQTESGWPLLAGKGVGLSPVFSRSVSVIDPVKGEYCAEGETGMLVVHETLGPGGMTTLWQDDLQHDQKYWLMFKGKWCYATHDCAVVSQGKIQLMGRMDDVINIGGKRLSTAEVEGVLAGMTGILEVAATRTPHPLLGEMVALYVVTEWIETEALRKLKKNIREKVISCCGRFAQPRHIFFIPSLPKTFSGKVLRRQLTGPSSFI</sequence>
<dbReference type="InterPro" id="IPR032387">
    <property type="entry name" value="ACAS_N"/>
</dbReference>